<dbReference type="EMBL" id="LR006784">
    <property type="protein sequence ID" value="SVE76403.1"/>
    <property type="molecule type" value="mRNA"/>
</dbReference>
<evidence type="ECO:0000256" key="7">
    <source>
        <dbReference type="SAM" id="Phobius"/>
    </source>
</evidence>
<dbReference type="GO" id="GO:0005783">
    <property type="term" value="C:endoplasmic reticulum"/>
    <property type="evidence" value="ECO:0007669"/>
    <property type="project" value="TreeGrafter"/>
</dbReference>
<evidence type="ECO:0000313" key="8">
    <source>
        <dbReference type="EMBL" id="SVE76403.1"/>
    </source>
</evidence>
<feature type="transmembrane region" description="Helical" evidence="7">
    <location>
        <begin position="266"/>
        <end position="285"/>
    </location>
</feature>
<evidence type="ECO:0000256" key="3">
    <source>
        <dbReference type="ARBA" id="ARBA00022989"/>
    </source>
</evidence>
<keyword evidence="4 7" id="KW-0472">Membrane</keyword>
<gene>
    <name evidence="8" type="primary">EOG090X06SF</name>
</gene>
<comment type="subcellular location">
    <subcellularLocation>
        <location evidence="1">Membrane</location>
        <topology evidence="1">Multi-pass membrane protein</topology>
    </subcellularLocation>
</comment>
<evidence type="ECO:0000256" key="6">
    <source>
        <dbReference type="SAM" id="MobiDB-lite"/>
    </source>
</evidence>
<feature type="transmembrane region" description="Helical" evidence="7">
    <location>
        <begin position="81"/>
        <end position="99"/>
    </location>
</feature>
<name>A0A4Y7M955_9CRUS</name>
<dbReference type="Pfam" id="PF03062">
    <property type="entry name" value="MBOAT"/>
    <property type="match status" value="1"/>
</dbReference>
<protein>
    <submittedName>
        <fullName evidence="8">EOG090X06SF</fullName>
    </submittedName>
</protein>
<accession>A0A4Y7M955</accession>
<evidence type="ECO:0000256" key="2">
    <source>
        <dbReference type="ARBA" id="ARBA00022692"/>
    </source>
</evidence>
<dbReference type="InterPro" id="IPR004299">
    <property type="entry name" value="MBOAT_fam"/>
</dbReference>
<dbReference type="PANTHER" id="PTHR13285">
    <property type="entry name" value="ACYLTRANSFERASE"/>
    <property type="match status" value="1"/>
</dbReference>
<dbReference type="InterPro" id="IPR051085">
    <property type="entry name" value="MB_O-acyltransferase"/>
</dbReference>
<keyword evidence="3 7" id="KW-1133">Transmembrane helix</keyword>
<dbReference type="GO" id="GO:0016409">
    <property type="term" value="F:palmitoyltransferase activity"/>
    <property type="evidence" value="ECO:0007669"/>
    <property type="project" value="TreeGrafter"/>
</dbReference>
<feature type="transmembrane region" description="Helical" evidence="7">
    <location>
        <begin position="297"/>
        <end position="317"/>
    </location>
</feature>
<feature type="transmembrane region" description="Helical" evidence="7">
    <location>
        <begin position="120"/>
        <end position="138"/>
    </location>
</feature>
<sequence>MGSDVTVPEENQNEGATNVTSECLKPEDAPDVELSVHELDDVVVPYGDTISLKSEPLPPRIEETWKWIERKVDTADFEWKMWTPIFFKWLKFVIPYLVISLTMKQKYPQSVHVISTTMSFCWLWSMIGLRLTVFMFIQPVLFQWILQLFSLAFVWVVCIGFTLALHSSLFTKLKMDIFEDDSTQEYLFSVIVAWTHARSISYLADSRSDTHKSKFVNFYHYCFYLPLLPTGPLMLYREFKASIENPTNQGCNLSHLTRCIARIARYLFWWFFHQFALHYFYHSALQYHIGIVRQLDIWSAAGLGYTLGQFFMTKYLVLYGLPSALAKLDHIDSPPPPKCVGRIHLYSQMWRDFDRGLYNFMLHYIYIPIKGVSDGVCAKLLGTALCFGFVCIWHGASTAVVIWCVSNYVGICLETMAKYFSTCRPIADWKTNWSASNWLRFQAAASSPLLLVSALSNFCFFTDAKVGYLLAQKAVYEGGILRLLCILMVMYCCCHVSMALSRRSKRNLRGNLVCQQAHQD</sequence>
<feature type="region of interest" description="Disordered" evidence="6">
    <location>
        <begin position="1"/>
        <end position="22"/>
    </location>
</feature>
<proteinExistence type="evidence at transcript level"/>
<keyword evidence="2 7" id="KW-0812">Transmembrane</keyword>
<feature type="compositionally biased region" description="Polar residues" evidence="6">
    <location>
        <begin position="9"/>
        <end position="21"/>
    </location>
</feature>
<reference evidence="8" key="1">
    <citation type="submission" date="2018-08" db="EMBL/GenBank/DDBJ databases">
        <authorList>
            <person name="Cornetti L."/>
        </authorList>
    </citation>
    <scope>NUCLEOTIDE SEQUENCE</scope>
    <source>
        <strain evidence="8">FI-G-95-1_INB4-1</strain>
    </source>
</reference>
<evidence type="ECO:0000256" key="1">
    <source>
        <dbReference type="ARBA" id="ARBA00004141"/>
    </source>
</evidence>
<organism evidence="8">
    <name type="scientific">Daphnia longispina</name>
    <dbReference type="NCBI Taxonomy" id="42846"/>
    <lineage>
        <taxon>Eukaryota</taxon>
        <taxon>Metazoa</taxon>
        <taxon>Ecdysozoa</taxon>
        <taxon>Arthropoda</taxon>
        <taxon>Crustacea</taxon>
        <taxon>Branchiopoda</taxon>
        <taxon>Diplostraca</taxon>
        <taxon>Cladocera</taxon>
        <taxon>Anomopoda</taxon>
        <taxon>Daphniidae</taxon>
        <taxon>Daphnia</taxon>
    </lineage>
</organism>
<dbReference type="PANTHER" id="PTHR13285:SF18">
    <property type="entry name" value="PROTEIN-CYSTEINE N-PALMITOYLTRANSFERASE RASP"/>
    <property type="match status" value="1"/>
</dbReference>
<evidence type="ECO:0000256" key="5">
    <source>
        <dbReference type="ARBA" id="ARBA00038268"/>
    </source>
</evidence>
<evidence type="ECO:0000256" key="4">
    <source>
        <dbReference type="ARBA" id="ARBA00023136"/>
    </source>
</evidence>
<dbReference type="AlphaFoldDB" id="A0A4Y7M955"/>
<feature type="transmembrane region" description="Helical" evidence="7">
    <location>
        <begin position="144"/>
        <end position="165"/>
    </location>
</feature>
<feature type="transmembrane region" description="Helical" evidence="7">
    <location>
        <begin position="480"/>
        <end position="500"/>
    </location>
</feature>
<dbReference type="GO" id="GO:0016020">
    <property type="term" value="C:membrane"/>
    <property type="evidence" value="ECO:0007669"/>
    <property type="project" value="UniProtKB-SubCell"/>
</dbReference>
<comment type="similarity">
    <text evidence="5">Belongs to the membrane-bound acyltransferase family. HHAT subfamily.</text>
</comment>